<evidence type="ECO:0000313" key="2">
    <source>
        <dbReference type="EMBL" id="KAJ5157421.1"/>
    </source>
</evidence>
<evidence type="ECO:0000313" key="3">
    <source>
        <dbReference type="Proteomes" id="UP001149163"/>
    </source>
</evidence>
<feature type="region of interest" description="Disordered" evidence="1">
    <location>
        <begin position="1"/>
        <end position="57"/>
    </location>
</feature>
<organism evidence="2 3">
    <name type="scientific">Penicillium canariense</name>
    <dbReference type="NCBI Taxonomy" id="189055"/>
    <lineage>
        <taxon>Eukaryota</taxon>
        <taxon>Fungi</taxon>
        <taxon>Dikarya</taxon>
        <taxon>Ascomycota</taxon>
        <taxon>Pezizomycotina</taxon>
        <taxon>Eurotiomycetes</taxon>
        <taxon>Eurotiomycetidae</taxon>
        <taxon>Eurotiales</taxon>
        <taxon>Aspergillaceae</taxon>
        <taxon>Penicillium</taxon>
    </lineage>
</organism>
<dbReference type="GeneID" id="81429821"/>
<dbReference type="AlphaFoldDB" id="A0A9W9LHK5"/>
<feature type="compositionally biased region" description="Polar residues" evidence="1">
    <location>
        <begin position="18"/>
        <end position="38"/>
    </location>
</feature>
<evidence type="ECO:0000256" key="1">
    <source>
        <dbReference type="SAM" id="MobiDB-lite"/>
    </source>
</evidence>
<gene>
    <name evidence="2" type="ORF">N7482_008521</name>
</gene>
<reference evidence="2" key="1">
    <citation type="submission" date="2022-11" db="EMBL/GenBank/DDBJ databases">
        <authorList>
            <person name="Petersen C."/>
        </authorList>
    </citation>
    <scope>NUCLEOTIDE SEQUENCE</scope>
    <source>
        <strain evidence="2">IBT 26290</strain>
    </source>
</reference>
<dbReference type="Proteomes" id="UP001149163">
    <property type="component" value="Unassembled WGS sequence"/>
</dbReference>
<proteinExistence type="predicted"/>
<accession>A0A9W9LHK5</accession>
<reference evidence="2" key="2">
    <citation type="journal article" date="2023" name="IMA Fungus">
        <title>Comparative genomic study of the Penicillium genus elucidates a diverse pangenome and 15 lateral gene transfer events.</title>
        <authorList>
            <person name="Petersen C."/>
            <person name="Sorensen T."/>
            <person name="Nielsen M.R."/>
            <person name="Sondergaard T.E."/>
            <person name="Sorensen J.L."/>
            <person name="Fitzpatrick D.A."/>
            <person name="Frisvad J.C."/>
            <person name="Nielsen K.L."/>
        </authorList>
    </citation>
    <scope>NUCLEOTIDE SEQUENCE</scope>
    <source>
        <strain evidence="2">IBT 26290</strain>
    </source>
</reference>
<comment type="caution">
    <text evidence="2">The sequence shown here is derived from an EMBL/GenBank/DDBJ whole genome shotgun (WGS) entry which is preliminary data.</text>
</comment>
<sequence>MTSVTGPTESASPDERQLQTGEEANPSWDCNQTNQKCRSASPVRHNEGGGDRVVPGGVQLIPLANGC</sequence>
<dbReference type="RefSeq" id="XP_056540410.1">
    <property type="nucleotide sequence ID" value="XM_056690645.1"/>
</dbReference>
<keyword evidence="3" id="KW-1185">Reference proteome</keyword>
<protein>
    <submittedName>
        <fullName evidence="2">Uncharacterized protein</fullName>
    </submittedName>
</protein>
<dbReference type="EMBL" id="JAPQKN010000006">
    <property type="protein sequence ID" value="KAJ5157421.1"/>
    <property type="molecule type" value="Genomic_DNA"/>
</dbReference>
<feature type="compositionally biased region" description="Polar residues" evidence="1">
    <location>
        <begin position="1"/>
        <end position="11"/>
    </location>
</feature>
<name>A0A9W9LHK5_9EURO</name>